<feature type="compositionally biased region" description="Low complexity" evidence="2">
    <location>
        <begin position="242"/>
        <end position="258"/>
    </location>
</feature>
<reference evidence="4 5" key="1">
    <citation type="submission" date="2019-10" db="EMBL/GenBank/DDBJ databases">
        <title>Whole genome shotgun sequence of Streptomyces angustmyceticus NBRC 3934.</title>
        <authorList>
            <person name="Hosoyama A."/>
            <person name="Ichikawa N."/>
            <person name="Kimura A."/>
            <person name="Kitahashi Y."/>
            <person name="Komaki H."/>
            <person name="Uohara A."/>
        </authorList>
    </citation>
    <scope>NUCLEOTIDE SEQUENCE [LARGE SCALE GENOMIC DNA]</scope>
    <source>
        <strain evidence="4 5">NBRC 3934</strain>
    </source>
</reference>
<feature type="domain" description="Thioesterase" evidence="3">
    <location>
        <begin position="3"/>
        <end position="213"/>
    </location>
</feature>
<sequence length="270" mass="29554">MTKLVCLHHAGGNTSVFRQWAQYAPPGLELMPVALPTSSNSGRSRLHRSTEELIPALAADLERDVGDDFVLFGKSMGGLLAYLLTRHFEQHSARRPKVLAIAAFGAPHVPWGDFAAGHDDDALMTRLHAIGGIPDWLIQHPSWVRPFLGLMRDDARMCAEYRHIPQELPLSVPVRVFAGDRDPLVPRDAFDRWGEVGEDVKVTFLRGGHYLVSEDFGLLRQAIFSLALHGRPPACSIPTVKSSAAQPGSSSISPSVAADQGRVDQSCRQL</sequence>
<dbReference type="SUPFAM" id="SSF53474">
    <property type="entry name" value="alpha/beta-Hydrolases"/>
    <property type="match status" value="1"/>
</dbReference>
<accession>A0A5J4LMC9</accession>
<dbReference type="Gene3D" id="3.40.50.1820">
    <property type="entry name" value="alpha/beta hydrolase"/>
    <property type="match status" value="1"/>
</dbReference>
<dbReference type="EMBL" id="BLAG01000020">
    <property type="protein sequence ID" value="GES33664.1"/>
    <property type="molecule type" value="Genomic_DNA"/>
</dbReference>
<dbReference type="GeneID" id="96750194"/>
<evidence type="ECO:0000259" key="3">
    <source>
        <dbReference type="Pfam" id="PF00975"/>
    </source>
</evidence>
<dbReference type="GO" id="GO:0008610">
    <property type="term" value="P:lipid biosynthetic process"/>
    <property type="evidence" value="ECO:0007669"/>
    <property type="project" value="TreeGrafter"/>
</dbReference>
<dbReference type="InterPro" id="IPR001031">
    <property type="entry name" value="Thioesterase"/>
</dbReference>
<name>A0A5J4LMC9_9ACTN</name>
<evidence type="ECO:0000256" key="2">
    <source>
        <dbReference type="SAM" id="MobiDB-lite"/>
    </source>
</evidence>
<dbReference type="Proteomes" id="UP000325598">
    <property type="component" value="Unassembled WGS sequence"/>
</dbReference>
<comment type="similarity">
    <text evidence="1">Belongs to the thioesterase family.</text>
</comment>
<evidence type="ECO:0000313" key="5">
    <source>
        <dbReference type="Proteomes" id="UP000325598"/>
    </source>
</evidence>
<organism evidence="4 5">
    <name type="scientific">Streptomyces angustmyceticus</name>
    <dbReference type="NCBI Taxonomy" id="285578"/>
    <lineage>
        <taxon>Bacteria</taxon>
        <taxon>Bacillati</taxon>
        <taxon>Actinomycetota</taxon>
        <taxon>Actinomycetes</taxon>
        <taxon>Kitasatosporales</taxon>
        <taxon>Streptomycetaceae</taxon>
        <taxon>Streptomyces</taxon>
    </lineage>
</organism>
<evidence type="ECO:0000313" key="4">
    <source>
        <dbReference type="EMBL" id="GES33664.1"/>
    </source>
</evidence>
<proteinExistence type="inferred from homology"/>
<dbReference type="AlphaFoldDB" id="A0A5J4LMC9"/>
<evidence type="ECO:0000256" key="1">
    <source>
        <dbReference type="ARBA" id="ARBA00007169"/>
    </source>
</evidence>
<dbReference type="InterPro" id="IPR012223">
    <property type="entry name" value="TEII"/>
</dbReference>
<protein>
    <submittedName>
        <fullName evidence="4">Putative thioesterase</fullName>
    </submittedName>
</protein>
<dbReference type="PANTHER" id="PTHR11487">
    <property type="entry name" value="THIOESTERASE"/>
    <property type="match status" value="1"/>
</dbReference>
<dbReference type="OrthoDB" id="8480037at2"/>
<dbReference type="PANTHER" id="PTHR11487:SF0">
    <property type="entry name" value="S-ACYL FATTY ACID SYNTHASE THIOESTERASE, MEDIUM CHAIN"/>
    <property type="match status" value="1"/>
</dbReference>
<dbReference type="Pfam" id="PF00975">
    <property type="entry name" value="Thioesterase"/>
    <property type="match status" value="1"/>
</dbReference>
<feature type="region of interest" description="Disordered" evidence="2">
    <location>
        <begin position="239"/>
        <end position="270"/>
    </location>
</feature>
<gene>
    <name evidence="4" type="ORF">San01_61520</name>
</gene>
<dbReference type="RefSeq" id="WP_086719654.1">
    <property type="nucleotide sequence ID" value="NZ_BLAG01000020.1"/>
</dbReference>
<comment type="caution">
    <text evidence="4">The sequence shown here is derived from an EMBL/GenBank/DDBJ whole genome shotgun (WGS) entry which is preliminary data.</text>
</comment>
<dbReference type="InterPro" id="IPR029058">
    <property type="entry name" value="AB_hydrolase_fold"/>
</dbReference>
<keyword evidence="5" id="KW-1185">Reference proteome</keyword>